<gene>
    <name evidence="3" type="ORF">GNZ18_09000</name>
</gene>
<dbReference type="AlphaFoldDB" id="A0A7K1KX00"/>
<comment type="caution">
    <text evidence="3">The sequence shown here is derived from an EMBL/GenBank/DDBJ whole genome shotgun (WGS) entry which is preliminary data.</text>
</comment>
<dbReference type="Proteomes" id="UP000432015">
    <property type="component" value="Unassembled WGS sequence"/>
</dbReference>
<evidence type="ECO:0000256" key="1">
    <source>
        <dbReference type="ARBA" id="ARBA00006817"/>
    </source>
</evidence>
<reference evidence="3 4" key="1">
    <citation type="submission" date="2019-11" db="EMBL/GenBank/DDBJ databases">
        <authorList>
            <person name="Cao P."/>
        </authorList>
    </citation>
    <scope>NUCLEOTIDE SEQUENCE [LARGE SCALE GENOMIC DNA]</scope>
    <source>
        <strain evidence="3 4">NEAU-AAG5</strain>
    </source>
</reference>
<dbReference type="RefSeq" id="WP_312874395.1">
    <property type="nucleotide sequence ID" value="NZ_WOFH01000003.1"/>
</dbReference>
<dbReference type="InterPro" id="IPR023393">
    <property type="entry name" value="START-like_dom_sf"/>
</dbReference>
<dbReference type="CDD" id="cd07814">
    <property type="entry name" value="SRPBCC_CalC_Aha1-like"/>
    <property type="match status" value="1"/>
</dbReference>
<evidence type="ECO:0000313" key="3">
    <source>
        <dbReference type="EMBL" id="MUN36731.1"/>
    </source>
</evidence>
<accession>A0A7K1KX00</accession>
<dbReference type="Gene3D" id="3.30.530.20">
    <property type="match status" value="1"/>
</dbReference>
<feature type="domain" description="Activator of Hsp90 ATPase homologue 1/2-like C-terminal" evidence="2">
    <location>
        <begin position="13"/>
        <end position="137"/>
    </location>
</feature>
<dbReference type="EMBL" id="WOFH01000003">
    <property type="protein sequence ID" value="MUN36731.1"/>
    <property type="molecule type" value="Genomic_DNA"/>
</dbReference>
<keyword evidence="4" id="KW-1185">Reference proteome</keyword>
<proteinExistence type="inferred from homology"/>
<dbReference type="SUPFAM" id="SSF55961">
    <property type="entry name" value="Bet v1-like"/>
    <property type="match status" value="1"/>
</dbReference>
<evidence type="ECO:0000313" key="4">
    <source>
        <dbReference type="Proteomes" id="UP000432015"/>
    </source>
</evidence>
<name>A0A7K1KX00_9ACTN</name>
<protein>
    <submittedName>
        <fullName evidence="3">SRPBCC domain-containing protein</fullName>
    </submittedName>
</protein>
<organism evidence="3 4">
    <name type="scientific">Actinomadura litoris</name>
    <dbReference type="NCBI Taxonomy" id="2678616"/>
    <lineage>
        <taxon>Bacteria</taxon>
        <taxon>Bacillati</taxon>
        <taxon>Actinomycetota</taxon>
        <taxon>Actinomycetes</taxon>
        <taxon>Streptosporangiales</taxon>
        <taxon>Thermomonosporaceae</taxon>
        <taxon>Actinomadura</taxon>
    </lineage>
</organism>
<comment type="similarity">
    <text evidence="1">Belongs to the AHA1 family.</text>
</comment>
<evidence type="ECO:0000259" key="2">
    <source>
        <dbReference type="Pfam" id="PF08327"/>
    </source>
</evidence>
<dbReference type="InterPro" id="IPR013538">
    <property type="entry name" value="ASHA1/2-like_C"/>
</dbReference>
<sequence>MTADIEVEEFLPHPPAKVWRALTDRDLLARWLMPNDFEPVVGHRFTFTTRPIPGAGFDGTIRCRVLDLDEERLLRISWGGGALDTTVTWRLVPEGRGTRLFIRHAGFDMDDPSQAFAFRGMTNGWRSHVLESLHTALA</sequence>
<dbReference type="Pfam" id="PF08327">
    <property type="entry name" value="AHSA1"/>
    <property type="match status" value="1"/>
</dbReference>